<feature type="compositionally biased region" description="Basic residues" evidence="1">
    <location>
        <begin position="28"/>
        <end position="39"/>
    </location>
</feature>
<dbReference type="EMBL" id="KV722377">
    <property type="protein sequence ID" value="OCH91916.1"/>
    <property type="molecule type" value="Genomic_DNA"/>
</dbReference>
<keyword evidence="3" id="KW-1185">Reference proteome</keyword>
<evidence type="ECO:0000313" key="3">
    <source>
        <dbReference type="Proteomes" id="UP000250043"/>
    </source>
</evidence>
<reference evidence="2 3" key="1">
    <citation type="submission" date="2016-07" db="EMBL/GenBank/DDBJ databases">
        <title>Draft genome of the white-rot fungus Obba rivulosa 3A-2.</title>
        <authorList>
            <consortium name="DOE Joint Genome Institute"/>
            <person name="Miettinen O."/>
            <person name="Riley R."/>
            <person name="Acob R."/>
            <person name="Barry K."/>
            <person name="Cullen D."/>
            <person name="De Vries R."/>
            <person name="Hainaut M."/>
            <person name="Hatakka A."/>
            <person name="Henrissat B."/>
            <person name="Hilden K."/>
            <person name="Kuo R."/>
            <person name="Labutti K."/>
            <person name="Lipzen A."/>
            <person name="Makela M.R."/>
            <person name="Sandor L."/>
            <person name="Spatafora J.W."/>
            <person name="Grigoriev I.V."/>
            <person name="Hibbett D.S."/>
        </authorList>
    </citation>
    <scope>NUCLEOTIDE SEQUENCE [LARGE SCALE GENOMIC DNA]</scope>
    <source>
        <strain evidence="2 3">3A-2</strain>
    </source>
</reference>
<protein>
    <submittedName>
        <fullName evidence="2">Uncharacterized protein</fullName>
    </submittedName>
</protein>
<evidence type="ECO:0000313" key="2">
    <source>
        <dbReference type="EMBL" id="OCH91916.1"/>
    </source>
</evidence>
<accession>A0A8E2DMA6</accession>
<feature type="compositionally biased region" description="Polar residues" evidence="1">
    <location>
        <begin position="1"/>
        <end position="18"/>
    </location>
</feature>
<sequence length="106" mass="11538">MSDNKQGVSDVSSTTEMSSGHRADAISPHRHHHHHHHVRTFPPAGPEPTPKVLCLKACTCTNTDCSCDNDCHCKKGSMSLESAAEDNMTGTGNWKIELGCKVKNQK</sequence>
<gene>
    <name evidence="2" type="ORF">OBBRIDRAFT_791778</name>
</gene>
<evidence type="ECO:0000256" key="1">
    <source>
        <dbReference type="SAM" id="MobiDB-lite"/>
    </source>
</evidence>
<organism evidence="2 3">
    <name type="scientific">Obba rivulosa</name>
    <dbReference type="NCBI Taxonomy" id="1052685"/>
    <lineage>
        <taxon>Eukaryota</taxon>
        <taxon>Fungi</taxon>
        <taxon>Dikarya</taxon>
        <taxon>Basidiomycota</taxon>
        <taxon>Agaricomycotina</taxon>
        <taxon>Agaricomycetes</taxon>
        <taxon>Polyporales</taxon>
        <taxon>Gelatoporiaceae</taxon>
        <taxon>Obba</taxon>
    </lineage>
</organism>
<name>A0A8E2DMA6_9APHY</name>
<proteinExistence type="predicted"/>
<dbReference type="Proteomes" id="UP000250043">
    <property type="component" value="Unassembled WGS sequence"/>
</dbReference>
<dbReference type="AlphaFoldDB" id="A0A8E2DMA6"/>
<feature type="region of interest" description="Disordered" evidence="1">
    <location>
        <begin position="1"/>
        <end position="47"/>
    </location>
</feature>